<evidence type="ECO:0000313" key="2">
    <source>
        <dbReference type="Proteomes" id="UP000811246"/>
    </source>
</evidence>
<gene>
    <name evidence="1" type="ORF">I3842_02G061900</name>
</gene>
<name>A0A922JZP0_CARIL</name>
<reference evidence="1" key="1">
    <citation type="submission" date="2021-01" db="EMBL/GenBank/DDBJ databases">
        <authorList>
            <person name="Lovell J.T."/>
            <person name="Bentley N."/>
            <person name="Bhattarai G."/>
            <person name="Jenkins J.W."/>
            <person name="Sreedasyam A."/>
            <person name="Alarcon Y."/>
            <person name="Bock C."/>
            <person name="Boston L."/>
            <person name="Carlson J."/>
            <person name="Cervantes K."/>
            <person name="Clermont K."/>
            <person name="Krom N."/>
            <person name="Kubenka K."/>
            <person name="Mamidi S."/>
            <person name="Mattison C."/>
            <person name="Monteros M."/>
            <person name="Pisani C."/>
            <person name="Plott C."/>
            <person name="Rajasekar S."/>
            <person name="Rhein H.S."/>
            <person name="Rohla C."/>
            <person name="Song M."/>
            <person name="Hilaire R.S."/>
            <person name="Shu S."/>
            <person name="Wells L."/>
            <person name="Wang X."/>
            <person name="Webber J."/>
            <person name="Heerema R.J."/>
            <person name="Klein P."/>
            <person name="Conner P."/>
            <person name="Grauke L."/>
            <person name="Grimwood J."/>
            <person name="Schmutz J."/>
            <person name="Randall J.J."/>
        </authorList>
    </citation>
    <scope>NUCLEOTIDE SEQUENCE</scope>
    <source>
        <tissue evidence="1">Leaf</tissue>
    </source>
</reference>
<accession>A0A922JZP0</accession>
<comment type="caution">
    <text evidence="1">The sequence shown here is derived from an EMBL/GenBank/DDBJ whole genome shotgun (WGS) entry which is preliminary data.</text>
</comment>
<protein>
    <submittedName>
        <fullName evidence="1">Uncharacterized protein</fullName>
    </submittedName>
</protein>
<organism evidence="1 2">
    <name type="scientific">Carya illinoinensis</name>
    <name type="common">Pecan</name>
    <dbReference type="NCBI Taxonomy" id="32201"/>
    <lineage>
        <taxon>Eukaryota</taxon>
        <taxon>Viridiplantae</taxon>
        <taxon>Streptophyta</taxon>
        <taxon>Embryophyta</taxon>
        <taxon>Tracheophyta</taxon>
        <taxon>Spermatophyta</taxon>
        <taxon>Magnoliopsida</taxon>
        <taxon>eudicotyledons</taxon>
        <taxon>Gunneridae</taxon>
        <taxon>Pentapetalae</taxon>
        <taxon>rosids</taxon>
        <taxon>fabids</taxon>
        <taxon>Fagales</taxon>
        <taxon>Juglandaceae</taxon>
        <taxon>Carya</taxon>
    </lineage>
</organism>
<dbReference type="AlphaFoldDB" id="A0A922JZP0"/>
<evidence type="ECO:0000313" key="1">
    <source>
        <dbReference type="EMBL" id="KAG6726065.1"/>
    </source>
</evidence>
<proteinExistence type="predicted"/>
<dbReference type="Proteomes" id="UP000811246">
    <property type="component" value="Chromosome 2"/>
</dbReference>
<dbReference type="EMBL" id="CM031826">
    <property type="protein sequence ID" value="KAG6726065.1"/>
    <property type="molecule type" value="Genomic_DNA"/>
</dbReference>
<sequence length="77" mass="8786">MWSGHSVSKEKSSITFASYMSPTRRRSLLRMMGFVKGILVLEIDYSLFCRVYFGCRNGKSKKEMCLFGMIGGLTRGF</sequence>